<dbReference type="EMBL" id="JALXKZ020000035">
    <property type="protein sequence ID" value="MCV7629761.1"/>
    <property type="molecule type" value="Genomic_DNA"/>
</dbReference>
<dbReference type="PANTHER" id="PTHR43760:SF1">
    <property type="entry name" value="ENDORIBONUCLEASE L-PSP_CHORISMATE MUTASE-LIKE DOMAIN-CONTAINING PROTEIN"/>
    <property type="match status" value="1"/>
</dbReference>
<gene>
    <name evidence="2" type="ORF">M3A82_010510</name>
</gene>
<evidence type="ECO:0000313" key="3">
    <source>
        <dbReference type="Proteomes" id="UP001205867"/>
    </source>
</evidence>
<organism evidence="2 3">
    <name type="scientific">Micrococcus luteus</name>
    <name type="common">Micrococcus lysodeikticus</name>
    <dbReference type="NCBI Taxonomy" id="1270"/>
    <lineage>
        <taxon>Bacteria</taxon>
        <taxon>Bacillati</taxon>
        <taxon>Actinomycetota</taxon>
        <taxon>Actinomycetes</taxon>
        <taxon>Micrococcales</taxon>
        <taxon>Micrococcaceae</taxon>
        <taxon>Micrococcus</taxon>
    </lineage>
</organism>
<dbReference type="RefSeq" id="WP_065572469.1">
    <property type="nucleotide sequence ID" value="NZ_CP082331.1"/>
</dbReference>
<evidence type="ECO:0000313" key="2">
    <source>
        <dbReference type="EMBL" id="MCV7629761.1"/>
    </source>
</evidence>
<proteinExistence type="predicted"/>
<sequence length="166" mass="16826">MNVTEQSSAPTWGDGAVAARLAELGIDRPAVAAPVGSYVPALRDGDLVLTSGQLPFVAGALPATGKVGAEVTPERAQELARACAVNAVAAVHELLGDLDRVAQVVKVVGFVASDPAFTGQPGVVNGASDVLAEIFGEVGRHARSAVGVAVLPMDAPVEVEITVRVR</sequence>
<dbReference type="Gene3D" id="3.30.1330.40">
    <property type="entry name" value="RutC-like"/>
    <property type="match status" value="1"/>
</dbReference>
<dbReference type="AlphaFoldDB" id="A0AAP3AIK6"/>
<dbReference type="Pfam" id="PF14588">
    <property type="entry name" value="YjgF_endoribonc"/>
    <property type="match status" value="1"/>
</dbReference>
<reference evidence="2" key="1">
    <citation type="submission" date="2023-06" db="EMBL/GenBank/DDBJ databases">
        <title>lsaBGC provides a comprehensive framework for evolutionary analysis of biosynthetic gene clusters within focal taxa.</title>
        <authorList>
            <person name="Salamzade R."/>
            <person name="Sandstrom S."/>
            <person name="Kalan L.R."/>
        </authorList>
    </citation>
    <scope>NUCLEOTIDE SEQUENCE</scope>
    <source>
        <strain evidence="2">P3-SID899</strain>
    </source>
</reference>
<protein>
    <submittedName>
        <fullName evidence="2">RidA family protein</fullName>
    </submittedName>
</protein>
<comment type="caution">
    <text evidence="2">The sequence shown here is derived from an EMBL/GenBank/DDBJ whole genome shotgun (WGS) entry which is preliminary data.</text>
</comment>
<dbReference type="PANTHER" id="PTHR43760">
    <property type="entry name" value="ENDORIBONUCLEASE-RELATED"/>
    <property type="match status" value="1"/>
</dbReference>
<dbReference type="SUPFAM" id="SSF55298">
    <property type="entry name" value="YjgF-like"/>
    <property type="match status" value="1"/>
</dbReference>
<feature type="domain" description="Endoribonuclease L-PSP/chorismate mutase-like" evidence="1">
    <location>
        <begin position="19"/>
        <end position="155"/>
    </location>
</feature>
<dbReference type="CDD" id="cd02199">
    <property type="entry name" value="YjgF_YER057c_UK114_like_1"/>
    <property type="match status" value="1"/>
</dbReference>
<dbReference type="InterPro" id="IPR013813">
    <property type="entry name" value="Endoribo_LPSP/chorism_mut-like"/>
</dbReference>
<accession>A0AAP3AIK6</accession>
<name>A0AAP3AIK6_MICLU</name>
<dbReference type="Proteomes" id="UP001205867">
    <property type="component" value="Unassembled WGS sequence"/>
</dbReference>
<dbReference type="InterPro" id="IPR035959">
    <property type="entry name" value="RutC-like_sf"/>
</dbReference>
<evidence type="ECO:0000259" key="1">
    <source>
        <dbReference type="Pfam" id="PF14588"/>
    </source>
</evidence>